<name>A0A822MZK2_9VIBR</name>
<dbReference type="RefSeq" id="WP_080968101.1">
    <property type="nucleotide sequence ID" value="NZ_AP025477.1"/>
</dbReference>
<organism evidence="1 2">
    <name type="scientific">Vibrio crassostreae</name>
    <dbReference type="NCBI Taxonomy" id="246167"/>
    <lineage>
        <taxon>Bacteria</taxon>
        <taxon>Pseudomonadati</taxon>
        <taxon>Pseudomonadota</taxon>
        <taxon>Gammaproteobacteria</taxon>
        <taxon>Vibrionales</taxon>
        <taxon>Vibrionaceae</taxon>
        <taxon>Vibrio</taxon>
    </lineage>
</organism>
<dbReference type="GeneID" id="93902543"/>
<proteinExistence type="predicted"/>
<dbReference type="AlphaFoldDB" id="A0A822MZK2"/>
<sequence length="366" mass="40787">MIKNLTLSSLIARLPTDVIVNHYPLPAELGNARYQSSNYYFGAIRAMLLDEEVASSIEMRHATAMTVPYVMEGSTSDIEFYNEVMADFDLEMLMEQMLSATEFGFMPVELIWEKFGSQLCLTHSEPKRPEDFRLLKDGTLVYGAVDYTAKTPVAGKVIPVLRNATTERPYGETILESVWPIWQSKWISWANIERLGEKYAIPTAIALAENANGGDDVQAIANSLAPVMNGDAVALSGVKEIVTLDANGKVDELLRTIEYIDNKIAKRITGQTLTNGNQKYGSRSLGEVHERAGMRVSKRDARMVHKTLNDTLLKWIFLVNGREGSLKIRVDEDAYKELVNNIVDSPSSSRESTYLSDAPGKHLCLL</sequence>
<dbReference type="EMBL" id="CCJV01000139">
    <property type="protein sequence ID" value="CDT63878.1"/>
    <property type="molecule type" value="Genomic_DNA"/>
</dbReference>
<dbReference type="InterPro" id="IPR009279">
    <property type="entry name" value="Portal_Mu"/>
</dbReference>
<protein>
    <recommendedName>
        <fullName evidence="3">DUF935 family protein</fullName>
    </recommendedName>
</protein>
<comment type="caution">
    <text evidence="1">The sequence shown here is derived from an EMBL/GenBank/DDBJ whole genome shotgun (WGS) entry which is preliminary data.</text>
</comment>
<dbReference type="Pfam" id="PF06074">
    <property type="entry name" value="Portal_Mu"/>
    <property type="match status" value="1"/>
</dbReference>
<evidence type="ECO:0000313" key="2">
    <source>
        <dbReference type="Proteomes" id="UP000049495"/>
    </source>
</evidence>
<dbReference type="Proteomes" id="UP000049495">
    <property type="component" value="Unassembled WGS sequence"/>
</dbReference>
<gene>
    <name evidence="1" type="ORF">VCR5J5_750062</name>
</gene>
<evidence type="ECO:0008006" key="3">
    <source>
        <dbReference type="Google" id="ProtNLM"/>
    </source>
</evidence>
<accession>A0A822MZK2</accession>
<reference evidence="2" key="1">
    <citation type="submission" date="2014-06" db="EMBL/GenBank/DDBJ databases">
        <authorList>
            <person name="Le Roux Frederique"/>
        </authorList>
    </citation>
    <scope>NUCLEOTIDE SEQUENCE [LARGE SCALE GENOMIC DNA]</scope>
    <source>
        <strain evidence="2">J5-5</strain>
    </source>
</reference>
<evidence type="ECO:0000313" key="1">
    <source>
        <dbReference type="EMBL" id="CDT63878.1"/>
    </source>
</evidence>